<dbReference type="OrthoDB" id="419455at2759"/>
<keyword evidence="5" id="KW-0539">Nucleus</keyword>
<dbReference type="InterPro" id="IPR036638">
    <property type="entry name" value="HLH_DNA-bd_sf"/>
</dbReference>
<organism evidence="7">
    <name type="scientific">Oppiella nova</name>
    <dbReference type="NCBI Taxonomy" id="334625"/>
    <lineage>
        <taxon>Eukaryota</taxon>
        <taxon>Metazoa</taxon>
        <taxon>Ecdysozoa</taxon>
        <taxon>Arthropoda</taxon>
        <taxon>Chelicerata</taxon>
        <taxon>Arachnida</taxon>
        <taxon>Acari</taxon>
        <taxon>Acariformes</taxon>
        <taxon>Sarcoptiformes</taxon>
        <taxon>Oribatida</taxon>
        <taxon>Brachypylina</taxon>
        <taxon>Oppioidea</taxon>
        <taxon>Oppiidae</taxon>
        <taxon>Oppiella</taxon>
    </lineage>
</organism>
<keyword evidence="8" id="KW-1185">Reference proteome</keyword>
<evidence type="ECO:0000259" key="6">
    <source>
        <dbReference type="PROSITE" id="PS50888"/>
    </source>
</evidence>
<dbReference type="PROSITE" id="PS50888">
    <property type="entry name" value="BHLH"/>
    <property type="match status" value="1"/>
</dbReference>
<dbReference type="GO" id="GO:0000981">
    <property type="term" value="F:DNA-binding transcription factor activity, RNA polymerase II-specific"/>
    <property type="evidence" value="ECO:0007669"/>
    <property type="project" value="TreeGrafter"/>
</dbReference>
<dbReference type="GO" id="GO:0000978">
    <property type="term" value="F:RNA polymerase II cis-regulatory region sequence-specific DNA binding"/>
    <property type="evidence" value="ECO:0007669"/>
    <property type="project" value="TreeGrafter"/>
</dbReference>
<dbReference type="PANTHER" id="PTHR11969:SF99">
    <property type="entry name" value="MAX-BINDING PROTEIN MNT"/>
    <property type="match status" value="1"/>
</dbReference>
<dbReference type="PANTHER" id="PTHR11969">
    <property type="entry name" value="MAX DIMERIZATION, MAD"/>
    <property type="match status" value="1"/>
</dbReference>
<reference evidence="7" key="1">
    <citation type="submission" date="2020-11" db="EMBL/GenBank/DDBJ databases">
        <authorList>
            <person name="Tran Van P."/>
        </authorList>
    </citation>
    <scope>NUCLEOTIDE SEQUENCE</scope>
</reference>
<dbReference type="SMART" id="SM00353">
    <property type="entry name" value="HLH"/>
    <property type="match status" value="1"/>
</dbReference>
<keyword evidence="2" id="KW-0805">Transcription regulation</keyword>
<dbReference type="GO" id="GO:0005634">
    <property type="term" value="C:nucleus"/>
    <property type="evidence" value="ECO:0007669"/>
    <property type="project" value="UniProtKB-SubCell"/>
</dbReference>
<proteinExistence type="predicted"/>
<dbReference type="InterPro" id="IPR011598">
    <property type="entry name" value="bHLH_dom"/>
</dbReference>
<dbReference type="EMBL" id="CAJPVJ010015678">
    <property type="protein sequence ID" value="CAG2175907.1"/>
    <property type="molecule type" value="Genomic_DNA"/>
</dbReference>
<name>A0A7R9QVI2_9ACAR</name>
<evidence type="ECO:0000256" key="2">
    <source>
        <dbReference type="ARBA" id="ARBA00023015"/>
    </source>
</evidence>
<evidence type="ECO:0000256" key="5">
    <source>
        <dbReference type="ARBA" id="ARBA00023242"/>
    </source>
</evidence>
<dbReference type="GO" id="GO:0046983">
    <property type="term" value="F:protein dimerization activity"/>
    <property type="evidence" value="ECO:0007669"/>
    <property type="project" value="InterPro"/>
</dbReference>
<sequence length="293" mass="33193">MSLDTLLEAAEYLDHIQSTDSSDDQRRDYMASDSVDEGDVCVANTYHLKVDPNVPISVQFHTYTSCAAAVEPMSGMVSNTSITSNNSTKLNAHQNVGHLLMNEMNIGSTIRSSMNANNFVVNSNGVNISHKNRDHSSYSRHREMHKTLEKNRRAHLRHCFEVLKDELPVNEYNEKKSSHINIISCAIRYIQHLKRTESELHHQTQRLVRTKMRFQNQIAQLRDDLKEAVIDGTASIGRPDRAHSLSNLYDNSHDNCLQFEQSDEEVIIDLETGEECYDDETTTTASGLSLVRG</sequence>
<comment type="subcellular location">
    <subcellularLocation>
        <location evidence="1">Nucleus</location>
    </subcellularLocation>
</comment>
<keyword evidence="4" id="KW-0804">Transcription</keyword>
<dbReference type="SUPFAM" id="SSF47459">
    <property type="entry name" value="HLH, helix-loop-helix DNA-binding domain"/>
    <property type="match status" value="1"/>
</dbReference>
<dbReference type="AlphaFoldDB" id="A0A7R9QVI2"/>
<dbReference type="Proteomes" id="UP000728032">
    <property type="component" value="Unassembled WGS sequence"/>
</dbReference>
<dbReference type="Pfam" id="PF00010">
    <property type="entry name" value="HLH"/>
    <property type="match status" value="1"/>
</dbReference>
<evidence type="ECO:0000256" key="3">
    <source>
        <dbReference type="ARBA" id="ARBA00023125"/>
    </source>
</evidence>
<protein>
    <recommendedName>
        <fullName evidence="6">BHLH domain-containing protein</fullName>
    </recommendedName>
</protein>
<evidence type="ECO:0000256" key="1">
    <source>
        <dbReference type="ARBA" id="ARBA00004123"/>
    </source>
</evidence>
<dbReference type="Gene3D" id="4.10.280.10">
    <property type="entry name" value="Helix-loop-helix DNA-binding domain"/>
    <property type="match status" value="1"/>
</dbReference>
<feature type="domain" description="BHLH" evidence="6">
    <location>
        <begin position="140"/>
        <end position="193"/>
    </location>
</feature>
<evidence type="ECO:0000313" key="7">
    <source>
        <dbReference type="EMBL" id="CAD7658721.1"/>
    </source>
</evidence>
<gene>
    <name evidence="7" type="ORF">ONB1V03_LOCUS15341</name>
</gene>
<keyword evidence="3" id="KW-0238">DNA-binding</keyword>
<dbReference type="EMBL" id="OC930503">
    <property type="protein sequence ID" value="CAD7658721.1"/>
    <property type="molecule type" value="Genomic_DNA"/>
</dbReference>
<accession>A0A7R9QVI2</accession>
<evidence type="ECO:0000313" key="8">
    <source>
        <dbReference type="Proteomes" id="UP000728032"/>
    </source>
</evidence>
<evidence type="ECO:0000256" key="4">
    <source>
        <dbReference type="ARBA" id="ARBA00023163"/>
    </source>
</evidence>